<proteinExistence type="predicted"/>
<evidence type="ECO:0000313" key="3">
    <source>
        <dbReference type="Proteomes" id="UP000596742"/>
    </source>
</evidence>
<evidence type="ECO:0000256" key="1">
    <source>
        <dbReference type="SAM" id="MobiDB-lite"/>
    </source>
</evidence>
<dbReference type="PANTHER" id="PTHR11505">
    <property type="entry name" value="L1 TRANSPOSABLE ELEMENT-RELATED"/>
    <property type="match status" value="1"/>
</dbReference>
<keyword evidence="3" id="KW-1185">Reference proteome</keyword>
<evidence type="ECO:0000313" key="2">
    <source>
        <dbReference type="EMBL" id="VDI56343.1"/>
    </source>
</evidence>
<dbReference type="InterPro" id="IPR004244">
    <property type="entry name" value="Transposase_22"/>
</dbReference>
<accession>A0A8B6FZ23</accession>
<protein>
    <submittedName>
        <fullName evidence="2">Uncharacterized protein</fullName>
    </submittedName>
</protein>
<dbReference type="AlphaFoldDB" id="A0A8B6FZ23"/>
<name>A0A8B6FZ23_MYTGA</name>
<gene>
    <name evidence="2" type="ORF">MGAL_10B015070</name>
</gene>
<feature type="region of interest" description="Disordered" evidence="1">
    <location>
        <begin position="1"/>
        <end position="45"/>
    </location>
</feature>
<feature type="compositionally biased region" description="Low complexity" evidence="1">
    <location>
        <begin position="384"/>
        <end position="399"/>
    </location>
</feature>
<dbReference type="OrthoDB" id="10067362at2759"/>
<sequence>MEQKTRPTKPPAKRKRVQSKSSKGALDSSAILSMSQTTSSNSGSCNFSATLPSQIPNPFSVVSQQPHHYQFQQSTSPGINMFPPPPSSYSYSSPPPWMTDLIKKVDDLGTKMNSVDDIKSSVNSIDSKLSQMKSDVDCLVRRVGDMEGSQQFISQSFEKNKSDVESIATEMVELRSINKEISDQLETLRCENLRDNLLFFGVEEGEGEECVDIIKNICSTSLSISEPVEISAAYRMGKKGIGKTNSDNTQTTKSRPIVAKFMLRQQRDNVRKNSPKLKDTNISISEHFPKSVHEKRKTLIPMYKKAKLEGKSAFLTRDKLYIEGNLIVNTDEQINQTIRINSHMKSSRSTKNTHKSDNSTTGAQSAPGYLDTKKKAIKKKATKSRIPSKISSPKASSSSQNGSRFEILADMHTESD</sequence>
<dbReference type="Proteomes" id="UP000596742">
    <property type="component" value="Unassembled WGS sequence"/>
</dbReference>
<organism evidence="2 3">
    <name type="scientific">Mytilus galloprovincialis</name>
    <name type="common">Mediterranean mussel</name>
    <dbReference type="NCBI Taxonomy" id="29158"/>
    <lineage>
        <taxon>Eukaryota</taxon>
        <taxon>Metazoa</taxon>
        <taxon>Spiralia</taxon>
        <taxon>Lophotrochozoa</taxon>
        <taxon>Mollusca</taxon>
        <taxon>Bivalvia</taxon>
        <taxon>Autobranchia</taxon>
        <taxon>Pteriomorphia</taxon>
        <taxon>Mytilida</taxon>
        <taxon>Mytiloidea</taxon>
        <taxon>Mytilidae</taxon>
        <taxon>Mytilinae</taxon>
        <taxon>Mytilus</taxon>
    </lineage>
</organism>
<dbReference type="Gene3D" id="3.30.70.1820">
    <property type="entry name" value="L1 transposable element, RRM domain"/>
    <property type="match status" value="1"/>
</dbReference>
<comment type="caution">
    <text evidence="2">The sequence shown here is derived from an EMBL/GenBank/DDBJ whole genome shotgun (WGS) entry which is preliminary data.</text>
</comment>
<feature type="compositionally biased region" description="Low complexity" evidence="1">
    <location>
        <begin position="33"/>
        <end position="44"/>
    </location>
</feature>
<reference evidence="2" key="1">
    <citation type="submission" date="2018-11" db="EMBL/GenBank/DDBJ databases">
        <authorList>
            <person name="Alioto T."/>
            <person name="Alioto T."/>
        </authorList>
    </citation>
    <scope>NUCLEOTIDE SEQUENCE</scope>
</reference>
<dbReference type="EMBL" id="UYJE01007599">
    <property type="protein sequence ID" value="VDI56343.1"/>
    <property type="molecule type" value="Genomic_DNA"/>
</dbReference>
<feature type="region of interest" description="Disordered" evidence="1">
    <location>
        <begin position="340"/>
        <end position="416"/>
    </location>
</feature>
<feature type="compositionally biased region" description="Basic and acidic residues" evidence="1">
    <location>
        <begin position="407"/>
        <end position="416"/>
    </location>
</feature>